<comment type="subcellular location">
    <subcellularLocation>
        <location evidence="1">Membrane</location>
        <topology evidence="1">Lipid-anchor</topology>
    </subcellularLocation>
</comment>
<organism evidence="7 8">
    <name type="scientific">Veillonella absiana</name>
    <dbReference type="NCBI Taxonomy" id="3079305"/>
    <lineage>
        <taxon>Bacteria</taxon>
        <taxon>Bacillati</taxon>
        <taxon>Bacillota</taxon>
        <taxon>Negativicutes</taxon>
        <taxon>Veillonellales</taxon>
        <taxon>Veillonellaceae</taxon>
        <taxon>Veillonella</taxon>
    </lineage>
</organism>
<dbReference type="Gene3D" id="3.40.190.10">
    <property type="entry name" value="Periplasmic binding protein-like II"/>
    <property type="match status" value="2"/>
</dbReference>
<keyword evidence="2" id="KW-0732">Signal</keyword>
<dbReference type="PROSITE" id="PS51257">
    <property type="entry name" value="PROKAR_LIPOPROTEIN"/>
    <property type="match status" value="1"/>
</dbReference>
<keyword evidence="5 6" id="KW-0449">Lipoprotein</keyword>
<keyword evidence="8" id="KW-1185">Reference proteome</keyword>
<dbReference type="Proteomes" id="UP001272515">
    <property type="component" value="Unassembled WGS sequence"/>
</dbReference>
<gene>
    <name evidence="7" type="ORF">RVY80_00310</name>
</gene>
<dbReference type="PANTHER" id="PTHR30429:SF0">
    <property type="entry name" value="METHIONINE-BINDING LIPOPROTEIN METQ"/>
    <property type="match status" value="1"/>
</dbReference>
<comment type="similarity">
    <text evidence="6">Belongs to the nlpA lipoprotein family.</text>
</comment>
<protein>
    <recommendedName>
        <fullName evidence="6">Lipoprotein</fullName>
    </recommendedName>
</protein>
<name>A0ABU3Z6G3_9FIRM</name>
<keyword evidence="3" id="KW-0472">Membrane</keyword>
<dbReference type="CDD" id="cd13597">
    <property type="entry name" value="PBP2_lipoprotein_Tp32"/>
    <property type="match status" value="1"/>
</dbReference>
<dbReference type="Pfam" id="PF03180">
    <property type="entry name" value="Lipoprotein_9"/>
    <property type="match status" value="1"/>
</dbReference>
<evidence type="ECO:0000313" key="8">
    <source>
        <dbReference type="Proteomes" id="UP001272515"/>
    </source>
</evidence>
<evidence type="ECO:0000256" key="1">
    <source>
        <dbReference type="ARBA" id="ARBA00004635"/>
    </source>
</evidence>
<evidence type="ECO:0000256" key="2">
    <source>
        <dbReference type="ARBA" id="ARBA00022729"/>
    </source>
</evidence>
<sequence length="277" mass="29775">MKKILALAATVVLGGALLLSGCGSDKQADKAAAGSNGGKVVLKVGATPVPHAELLAQVKPILEKEGVDLQVVEFTDYNTPNLALNDKELDANFFQHVPYLEEFAKGHNLKLAAVGKVHVEPIGLYSKKVTDIKQLTDGAKIAIPNDPTNGGRALILLDKAGLLKLKDNKNIASTKADIVENPHNYQIVELEGAQLPRSFEDVDLATVNTNYALEAGLNPAKDALVLEDKESPYANIIAVRQGDENRPEIQKLVKALQSEEIKKFIAEKYKGAIVPAF</sequence>
<dbReference type="SUPFAM" id="SSF53850">
    <property type="entry name" value="Periplasmic binding protein-like II"/>
    <property type="match status" value="1"/>
</dbReference>
<accession>A0ABU3Z6G3</accession>
<dbReference type="PIRSF" id="PIRSF002854">
    <property type="entry name" value="MetQ"/>
    <property type="match status" value="1"/>
</dbReference>
<reference evidence="7 8" key="1">
    <citation type="submission" date="2023-10" db="EMBL/GenBank/DDBJ databases">
        <title>Veillonella sp. nov., isolated from a pig farm feces dump.</title>
        <authorList>
            <person name="Chang Y.-H."/>
        </authorList>
    </citation>
    <scope>NUCLEOTIDE SEQUENCE [LARGE SCALE GENOMIC DNA]</scope>
    <source>
        <strain evidence="7 8">YH-vei2233</strain>
    </source>
</reference>
<dbReference type="NCBIfam" id="TIGR00363">
    <property type="entry name" value="MetQ/NlpA family lipoprotein"/>
    <property type="match status" value="1"/>
</dbReference>
<comment type="caution">
    <text evidence="7">The sequence shown here is derived from an EMBL/GenBank/DDBJ whole genome shotgun (WGS) entry which is preliminary data.</text>
</comment>
<evidence type="ECO:0000256" key="6">
    <source>
        <dbReference type="PIRNR" id="PIRNR002854"/>
    </source>
</evidence>
<proteinExistence type="inferred from homology"/>
<dbReference type="PANTHER" id="PTHR30429">
    <property type="entry name" value="D-METHIONINE-BINDING LIPOPROTEIN METQ"/>
    <property type="match status" value="1"/>
</dbReference>
<dbReference type="RefSeq" id="WP_317329174.1">
    <property type="nucleotide sequence ID" value="NZ_JAWJZA010000016.1"/>
</dbReference>
<evidence type="ECO:0000256" key="3">
    <source>
        <dbReference type="ARBA" id="ARBA00023136"/>
    </source>
</evidence>
<keyword evidence="4" id="KW-0564">Palmitate</keyword>
<dbReference type="InterPro" id="IPR004872">
    <property type="entry name" value="Lipoprotein_NlpA"/>
</dbReference>
<evidence type="ECO:0000313" key="7">
    <source>
        <dbReference type="EMBL" id="MDV5087301.1"/>
    </source>
</evidence>
<evidence type="ECO:0000256" key="4">
    <source>
        <dbReference type="ARBA" id="ARBA00023139"/>
    </source>
</evidence>
<dbReference type="EMBL" id="JAWJZB010000001">
    <property type="protein sequence ID" value="MDV5087301.1"/>
    <property type="molecule type" value="Genomic_DNA"/>
</dbReference>
<evidence type="ECO:0000256" key="5">
    <source>
        <dbReference type="ARBA" id="ARBA00023288"/>
    </source>
</evidence>